<keyword evidence="2" id="KW-1185">Reference proteome</keyword>
<dbReference type="RefSeq" id="WP_317548719.1">
    <property type="nucleotide sequence ID" value="NZ_JAWLKE010000005.1"/>
</dbReference>
<accession>A0ABU4B0A7</accession>
<reference evidence="1 2" key="1">
    <citation type="submission" date="2023-10" db="EMBL/GenBank/DDBJ databases">
        <title>Development of a sustainable strategy for remediation of hydrocarbon-contaminated territories based on the waste exchange concept.</title>
        <authorList>
            <person name="Krivoruchko A."/>
        </authorList>
    </citation>
    <scope>NUCLEOTIDE SEQUENCE [LARGE SCALE GENOMIC DNA]</scope>
    <source>
        <strain evidence="1 2">IEGM 1322</strain>
    </source>
</reference>
<organism evidence="1 2">
    <name type="scientific">Rhodococcus cercidiphylli</name>
    <dbReference type="NCBI Taxonomy" id="489916"/>
    <lineage>
        <taxon>Bacteria</taxon>
        <taxon>Bacillati</taxon>
        <taxon>Actinomycetota</taxon>
        <taxon>Actinomycetes</taxon>
        <taxon>Mycobacteriales</taxon>
        <taxon>Nocardiaceae</taxon>
        <taxon>Rhodococcus</taxon>
    </lineage>
</organism>
<comment type="caution">
    <text evidence="1">The sequence shown here is derived from an EMBL/GenBank/DDBJ whole genome shotgun (WGS) entry which is preliminary data.</text>
</comment>
<gene>
    <name evidence="1" type="ORF">R3P95_15365</name>
</gene>
<sequence>MSSQNDLMPEVRALFKLIEAGDRHLAAQLLDSLDADDMHALVFKLVGAVNGSIEGCFKLFGAVGPLLAQAGFPGALDGYADAVKRQFDEALGTTFSTKLGEHHGS</sequence>
<dbReference type="EMBL" id="JAWLKE010000005">
    <property type="protein sequence ID" value="MDV6231930.1"/>
    <property type="molecule type" value="Genomic_DNA"/>
</dbReference>
<evidence type="ECO:0000313" key="2">
    <source>
        <dbReference type="Proteomes" id="UP001185899"/>
    </source>
</evidence>
<evidence type="ECO:0000313" key="1">
    <source>
        <dbReference type="EMBL" id="MDV6231930.1"/>
    </source>
</evidence>
<proteinExistence type="predicted"/>
<evidence type="ECO:0008006" key="3">
    <source>
        <dbReference type="Google" id="ProtNLM"/>
    </source>
</evidence>
<protein>
    <recommendedName>
        <fullName evidence="3">Hpt domain-containing protein</fullName>
    </recommendedName>
</protein>
<name>A0ABU4B0A7_9NOCA</name>
<dbReference type="Proteomes" id="UP001185899">
    <property type="component" value="Unassembled WGS sequence"/>
</dbReference>